<name>A0A0C3CNV7_9AGAM</name>
<evidence type="ECO:0000313" key="3">
    <source>
        <dbReference type="EMBL" id="KIM50300.1"/>
    </source>
</evidence>
<evidence type="ECO:0000256" key="1">
    <source>
        <dbReference type="SAM" id="MobiDB-lite"/>
    </source>
</evidence>
<feature type="region of interest" description="Disordered" evidence="1">
    <location>
        <begin position="512"/>
        <end position="575"/>
    </location>
</feature>
<proteinExistence type="predicted"/>
<accession>A0A0C3CNV7</accession>
<evidence type="ECO:0000313" key="4">
    <source>
        <dbReference type="Proteomes" id="UP000053989"/>
    </source>
</evidence>
<dbReference type="GO" id="GO:0046983">
    <property type="term" value="F:protein dimerization activity"/>
    <property type="evidence" value="ECO:0007669"/>
    <property type="project" value="InterPro"/>
</dbReference>
<dbReference type="PANTHER" id="PTHR46880">
    <property type="entry name" value="RAS-ASSOCIATING DOMAIN-CONTAINING PROTEIN"/>
    <property type="match status" value="1"/>
</dbReference>
<reference evidence="3 4" key="1">
    <citation type="submission" date="2014-04" db="EMBL/GenBank/DDBJ databases">
        <authorList>
            <consortium name="DOE Joint Genome Institute"/>
            <person name="Kuo A."/>
            <person name="Kohler A."/>
            <person name="Nagy L.G."/>
            <person name="Floudas D."/>
            <person name="Copeland A."/>
            <person name="Barry K.W."/>
            <person name="Cichocki N."/>
            <person name="Veneault-Fourrey C."/>
            <person name="LaButti K."/>
            <person name="Lindquist E.A."/>
            <person name="Lipzen A."/>
            <person name="Lundell T."/>
            <person name="Morin E."/>
            <person name="Murat C."/>
            <person name="Sun H."/>
            <person name="Tunlid A."/>
            <person name="Henrissat B."/>
            <person name="Grigoriev I.V."/>
            <person name="Hibbett D.S."/>
            <person name="Martin F."/>
            <person name="Nordberg H.P."/>
            <person name="Cantor M.N."/>
            <person name="Hua S.X."/>
        </authorList>
    </citation>
    <scope>NUCLEOTIDE SEQUENCE [LARGE SCALE GENOMIC DNA]</scope>
    <source>
        <strain evidence="3 4">Foug A</strain>
    </source>
</reference>
<dbReference type="InParanoid" id="A0A0C3CNV7"/>
<dbReference type="AlphaFoldDB" id="A0A0C3CNV7"/>
<reference evidence="4" key="2">
    <citation type="submission" date="2015-01" db="EMBL/GenBank/DDBJ databases">
        <title>Evolutionary Origins and Diversification of the Mycorrhizal Mutualists.</title>
        <authorList>
            <consortium name="DOE Joint Genome Institute"/>
            <consortium name="Mycorrhizal Genomics Consortium"/>
            <person name="Kohler A."/>
            <person name="Kuo A."/>
            <person name="Nagy L.G."/>
            <person name="Floudas D."/>
            <person name="Copeland A."/>
            <person name="Barry K.W."/>
            <person name="Cichocki N."/>
            <person name="Veneault-Fourrey C."/>
            <person name="LaButti K."/>
            <person name="Lindquist E.A."/>
            <person name="Lipzen A."/>
            <person name="Lundell T."/>
            <person name="Morin E."/>
            <person name="Murat C."/>
            <person name="Riley R."/>
            <person name="Ohm R."/>
            <person name="Sun H."/>
            <person name="Tunlid A."/>
            <person name="Henrissat B."/>
            <person name="Grigoriev I.V."/>
            <person name="Hibbett D.S."/>
            <person name="Martin F."/>
        </authorList>
    </citation>
    <scope>NUCLEOTIDE SEQUENCE [LARGE SCALE GENOMIC DNA]</scope>
    <source>
        <strain evidence="4">Foug A</strain>
    </source>
</reference>
<dbReference type="STRING" id="1036808.A0A0C3CNV7"/>
<dbReference type="Pfam" id="PF05699">
    <property type="entry name" value="Dimer_Tnp_hAT"/>
    <property type="match status" value="1"/>
</dbReference>
<evidence type="ECO:0000259" key="2">
    <source>
        <dbReference type="Pfam" id="PF05699"/>
    </source>
</evidence>
<dbReference type="HOGENOM" id="CLU_007316_1_0_1"/>
<feature type="compositionally biased region" description="Basic and acidic residues" evidence="1">
    <location>
        <begin position="512"/>
        <end position="521"/>
    </location>
</feature>
<protein>
    <recommendedName>
        <fullName evidence="2">HAT C-terminal dimerisation domain-containing protein</fullName>
    </recommendedName>
</protein>
<feature type="compositionally biased region" description="Polar residues" evidence="1">
    <location>
        <begin position="537"/>
        <end position="572"/>
    </location>
</feature>
<dbReference type="OrthoDB" id="3270520at2759"/>
<dbReference type="EMBL" id="KN822524">
    <property type="protein sequence ID" value="KIM50300.1"/>
    <property type="molecule type" value="Genomic_DNA"/>
</dbReference>
<gene>
    <name evidence="3" type="ORF">SCLCIDRAFT_145887</name>
</gene>
<organism evidence="3 4">
    <name type="scientific">Scleroderma citrinum Foug A</name>
    <dbReference type="NCBI Taxonomy" id="1036808"/>
    <lineage>
        <taxon>Eukaryota</taxon>
        <taxon>Fungi</taxon>
        <taxon>Dikarya</taxon>
        <taxon>Basidiomycota</taxon>
        <taxon>Agaricomycotina</taxon>
        <taxon>Agaricomycetes</taxon>
        <taxon>Agaricomycetidae</taxon>
        <taxon>Boletales</taxon>
        <taxon>Sclerodermatineae</taxon>
        <taxon>Sclerodermataceae</taxon>
        <taxon>Scleroderma</taxon>
    </lineage>
</organism>
<dbReference type="InterPro" id="IPR012337">
    <property type="entry name" value="RNaseH-like_sf"/>
</dbReference>
<dbReference type="InterPro" id="IPR008906">
    <property type="entry name" value="HATC_C_dom"/>
</dbReference>
<dbReference type="Proteomes" id="UP000053989">
    <property type="component" value="Unassembled WGS sequence"/>
</dbReference>
<feature type="domain" description="HAT C-terminal dimerisation" evidence="2">
    <location>
        <begin position="457"/>
        <end position="499"/>
    </location>
</feature>
<sequence>MQPWSFAQQERFERHIANITASCGFPFSWVENQAVREFLDDLLPNAAHLSSYQLTNRVVPQQVSRYQQAAKNASRGCEGTLQTDGWTGVNFHHFVAFVVTTVRRKAHTVKVVDITADRRTAEHLKALVKEVIQEVEKDWGVEIVAVTSDASGESRAARKRLVQEFPWLVAPDCYAHQKATELITWLRSKTQVLAMLRDIQMAVNLSNPSASHKILSVIRAVITRWTAHYLAYRRLLDLLYALQILARHERERNEPRIIVGDAASRRKASGMLAIIEDPLFWHTLAKIVSHIQPLALAVNFTQATHCRLDEVLIMFGFLTLKYQELLAASSGGDKIMISAIVDSLEKRWDKSDQEVFVAAVILNPMYKTRPFAQIRKFTHASIYLLLVKLWKRFYPDTQLPIKLQEEMMAYLRGVGDYESMDTWVQATIQTATTNRQRPDPIQMYESISFPGHELSPLHKLAQRLFSICANSASCERLFSRFGLILTRLRSRLGLKNLLNIAELSLHLRDEYSQSDKAASDRLRRKRKIIPNPPATNPPSVTNTNQPIPPDTANSEELPSSDQETQISSTSNTENEDLESFTGIIDMLGQQSDADQDDDSDDFTSPFEKEPLCSLFNFQDKTWVEMTERISLRSLDEELELYELIELDAEGEDDEQEFDGMMSSTI</sequence>
<keyword evidence="4" id="KW-1185">Reference proteome</keyword>
<dbReference type="PANTHER" id="PTHR46880:SF5">
    <property type="entry name" value="DUF4371 DOMAIN-CONTAINING PROTEIN"/>
    <property type="match status" value="1"/>
</dbReference>
<dbReference type="SUPFAM" id="SSF53098">
    <property type="entry name" value="Ribonuclease H-like"/>
    <property type="match status" value="1"/>
</dbReference>